<dbReference type="HOGENOM" id="CLU_023050_0_1_1"/>
<keyword evidence="8" id="KW-0745">Spermidine biosynthesis</keyword>
<evidence type="ECO:0000256" key="18">
    <source>
        <dbReference type="PIRSR" id="PIRSR001355-5"/>
    </source>
</evidence>
<dbReference type="InterPro" id="IPR048283">
    <property type="entry name" value="AdoMetDC-like"/>
</dbReference>
<dbReference type="PIRSF" id="PIRSF001355">
    <property type="entry name" value="S-AdenosylMet_decarboxylase"/>
    <property type="match status" value="1"/>
</dbReference>
<dbReference type="UniPathway" id="UPA00331">
    <property type="reaction ID" value="UER00451"/>
</dbReference>
<dbReference type="GO" id="GO:0008295">
    <property type="term" value="P:spermidine biosynthetic process"/>
    <property type="evidence" value="ECO:0007669"/>
    <property type="project" value="UniProtKB-KW"/>
</dbReference>
<comment type="similarity">
    <text evidence="3">Belongs to the eukaryotic AdoMetDC family.</text>
</comment>
<keyword evidence="9" id="KW-0620">Polyamine biosynthesis</keyword>
<evidence type="ECO:0000313" key="20">
    <source>
        <dbReference type="EMBL" id="KIM26981.1"/>
    </source>
</evidence>
<feature type="active site" description="Schiff-base intermediate with substrate; via pyruvic acid" evidence="14">
    <location>
        <position position="87"/>
    </location>
</feature>
<feature type="compositionally biased region" description="Polar residues" evidence="19">
    <location>
        <begin position="1"/>
        <end position="21"/>
    </location>
</feature>
<keyword evidence="21" id="KW-1185">Reference proteome</keyword>
<reference evidence="20 21" key="1">
    <citation type="submission" date="2014-04" db="EMBL/GenBank/DDBJ databases">
        <authorList>
            <consortium name="DOE Joint Genome Institute"/>
            <person name="Kuo A."/>
            <person name="Zuccaro A."/>
            <person name="Kohler A."/>
            <person name="Nagy L.G."/>
            <person name="Floudas D."/>
            <person name="Copeland A."/>
            <person name="Barry K.W."/>
            <person name="Cichocki N."/>
            <person name="Veneault-Fourrey C."/>
            <person name="LaButti K."/>
            <person name="Lindquist E.A."/>
            <person name="Lipzen A."/>
            <person name="Lundell T."/>
            <person name="Morin E."/>
            <person name="Murat C."/>
            <person name="Sun H."/>
            <person name="Tunlid A."/>
            <person name="Henrissat B."/>
            <person name="Grigoriev I.V."/>
            <person name="Hibbett D.S."/>
            <person name="Martin F."/>
            <person name="Nordberg H.P."/>
            <person name="Cantor M.N."/>
            <person name="Hua S.X."/>
        </authorList>
    </citation>
    <scope>NUCLEOTIDE SEQUENCE [LARGE SCALE GENOMIC DNA]</scope>
    <source>
        <strain evidence="20 21">MAFF 305830</strain>
    </source>
</reference>
<evidence type="ECO:0000256" key="2">
    <source>
        <dbReference type="ARBA" id="ARBA00004911"/>
    </source>
</evidence>
<dbReference type="PROSITE" id="PS01336">
    <property type="entry name" value="ADOMETDC"/>
    <property type="match status" value="1"/>
</dbReference>
<gene>
    <name evidence="20" type="ORF">M408DRAFT_16799</name>
</gene>
<dbReference type="Pfam" id="PF01536">
    <property type="entry name" value="SAM_decarbox"/>
    <property type="match status" value="1"/>
</dbReference>
<evidence type="ECO:0000256" key="16">
    <source>
        <dbReference type="PIRSR" id="PIRSR001355-3"/>
    </source>
</evidence>
<keyword evidence="10" id="KW-0865">Zymogen</keyword>
<dbReference type="Gene3D" id="3.60.90.10">
    <property type="entry name" value="S-adenosylmethionine decarboxylase"/>
    <property type="match status" value="1"/>
</dbReference>
<evidence type="ECO:0000256" key="3">
    <source>
        <dbReference type="ARBA" id="ARBA00008466"/>
    </source>
</evidence>
<evidence type="ECO:0000313" key="21">
    <source>
        <dbReference type="Proteomes" id="UP000054097"/>
    </source>
</evidence>
<feature type="active site" description="Proton acceptor; for processing activity" evidence="14">
    <location>
        <position position="296"/>
    </location>
</feature>
<proteinExistence type="inferred from homology"/>
<dbReference type="InterPro" id="IPR001985">
    <property type="entry name" value="S-AdoMet_decarboxylase_euk"/>
</dbReference>
<protein>
    <recommendedName>
        <fullName evidence="4">adenosylmethionine decarboxylase</fullName>
        <ecNumber evidence="4">4.1.1.50</ecNumber>
    </recommendedName>
</protein>
<name>A0A0C3B684_SERVB</name>
<keyword evidence="5" id="KW-0949">S-adenosyl-L-methionine</keyword>
<feature type="chain" id="PRO_5042320231" description="S-adenosylmethionine decarboxylase beta chain" evidence="18">
    <location>
        <begin position="1"/>
        <end position="86"/>
    </location>
</feature>
<feature type="binding site" evidence="15">
    <location>
        <position position="86"/>
    </location>
    <ligand>
        <name>substrate</name>
    </ligand>
</feature>
<feature type="modified residue" description="Pyruvic acid (Ser); by autocatalysis" evidence="16">
    <location>
        <position position="87"/>
    </location>
</feature>
<dbReference type="NCBIfam" id="TIGR00535">
    <property type="entry name" value="SAM_DCase"/>
    <property type="match status" value="1"/>
</dbReference>
<evidence type="ECO:0000256" key="7">
    <source>
        <dbReference type="ARBA" id="ARBA00022813"/>
    </source>
</evidence>
<keyword evidence="12" id="KW-0704">Schiff base</keyword>
<evidence type="ECO:0000256" key="4">
    <source>
        <dbReference type="ARBA" id="ARBA00012357"/>
    </source>
</evidence>
<evidence type="ECO:0000256" key="13">
    <source>
        <dbReference type="ARBA" id="ARBA00023317"/>
    </source>
</evidence>
<evidence type="ECO:0000256" key="15">
    <source>
        <dbReference type="PIRSR" id="PIRSR001355-2"/>
    </source>
</evidence>
<evidence type="ECO:0000256" key="6">
    <source>
        <dbReference type="ARBA" id="ARBA00022793"/>
    </source>
</evidence>
<evidence type="ECO:0000256" key="17">
    <source>
        <dbReference type="PIRSR" id="PIRSR001355-4"/>
    </source>
</evidence>
<dbReference type="PANTHER" id="PTHR11570">
    <property type="entry name" value="S-ADENOSYLMETHIONINE DECARBOXYLASE"/>
    <property type="match status" value="1"/>
</dbReference>
<evidence type="ECO:0000256" key="9">
    <source>
        <dbReference type="ARBA" id="ARBA00023115"/>
    </source>
</evidence>
<keyword evidence="13" id="KW-0670">Pyruvate</keyword>
<reference evidence="21" key="2">
    <citation type="submission" date="2015-01" db="EMBL/GenBank/DDBJ databases">
        <title>Evolutionary Origins and Diversification of the Mycorrhizal Mutualists.</title>
        <authorList>
            <consortium name="DOE Joint Genome Institute"/>
            <consortium name="Mycorrhizal Genomics Consortium"/>
            <person name="Kohler A."/>
            <person name="Kuo A."/>
            <person name="Nagy L.G."/>
            <person name="Floudas D."/>
            <person name="Copeland A."/>
            <person name="Barry K.W."/>
            <person name="Cichocki N."/>
            <person name="Veneault-Fourrey C."/>
            <person name="LaButti K."/>
            <person name="Lindquist E.A."/>
            <person name="Lipzen A."/>
            <person name="Lundell T."/>
            <person name="Morin E."/>
            <person name="Murat C."/>
            <person name="Riley R."/>
            <person name="Ohm R."/>
            <person name="Sun H."/>
            <person name="Tunlid A."/>
            <person name="Henrissat B."/>
            <person name="Grigoriev I.V."/>
            <person name="Hibbett D.S."/>
            <person name="Martin F."/>
        </authorList>
    </citation>
    <scope>NUCLEOTIDE SEQUENCE [LARGE SCALE GENOMIC DNA]</scope>
    <source>
        <strain evidence="21">MAFF 305830</strain>
    </source>
</reference>
<evidence type="ECO:0000256" key="19">
    <source>
        <dbReference type="SAM" id="MobiDB-lite"/>
    </source>
</evidence>
<keyword evidence="7 17" id="KW-0068">Autocatalytic cleavage</keyword>
<feature type="chain" id="PRO_5042320230" description="S-adenosylmethionine decarboxylase alpha chain" evidence="18">
    <location>
        <begin position="87"/>
        <end position="422"/>
    </location>
</feature>
<dbReference type="Proteomes" id="UP000054097">
    <property type="component" value="Unassembled WGS sequence"/>
</dbReference>
<sequence length="422" mass="46764">MSMENEVTLNGEQISDEQSGINPPFEGPEKLLEIWFDPPKTGTDASTGLGLRSVSREKWEEMLDIVRCKVLSVIRGQELDAYLLSESSLFIYPYKLILKTCGTTLNLLGLPRILEIAREECALGSVHKCFYSRKSFMFPERQSGPHRDWKEEVQYLDNLFSGGAAYTVGKMNGDHWLLWLMDNTKRAESAPSSPLLSFTPVPTASSAVQEVPADEPIDYTLEILMSNLSPNSRQNFFFPPVHSPDSDGSVVHTNGDVATTAQSRALELSDRLGISSIFPPSLTQLDAYAFDPCGYSGNAVISPKNASLGEGYWTIHVTPEEGWSYASFECNVPASASSEELSHLPSSFPSLHQLIQRVVDIFQPGNLSLTLFVSNEPSTHDSPIENAQSVFRKALMPKGYKRTDKITYEFSGYDLAFASFTL</sequence>
<dbReference type="GO" id="GO:0004014">
    <property type="term" value="F:adenosylmethionine decarboxylase activity"/>
    <property type="evidence" value="ECO:0007669"/>
    <property type="project" value="UniProtKB-EC"/>
</dbReference>
<feature type="binding site" evidence="15">
    <location>
        <position position="290"/>
    </location>
    <ligand>
        <name>substrate</name>
    </ligand>
</feature>
<organism evidence="20 21">
    <name type="scientific">Serendipita vermifera MAFF 305830</name>
    <dbReference type="NCBI Taxonomy" id="933852"/>
    <lineage>
        <taxon>Eukaryota</taxon>
        <taxon>Fungi</taxon>
        <taxon>Dikarya</taxon>
        <taxon>Basidiomycota</taxon>
        <taxon>Agaricomycotina</taxon>
        <taxon>Agaricomycetes</taxon>
        <taxon>Sebacinales</taxon>
        <taxon>Serendipitaceae</taxon>
        <taxon>Serendipita</taxon>
    </lineage>
</organism>
<feature type="region of interest" description="Disordered" evidence="19">
    <location>
        <begin position="1"/>
        <end position="22"/>
    </location>
</feature>
<dbReference type="GO" id="GO:0005829">
    <property type="term" value="C:cytosol"/>
    <property type="evidence" value="ECO:0007669"/>
    <property type="project" value="TreeGrafter"/>
</dbReference>
<dbReference type="EMBL" id="KN824302">
    <property type="protein sequence ID" value="KIM26981.1"/>
    <property type="molecule type" value="Genomic_DNA"/>
</dbReference>
<evidence type="ECO:0000256" key="10">
    <source>
        <dbReference type="ARBA" id="ARBA00023145"/>
    </source>
</evidence>
<dbReference type="AlphaFoldDB" id="A0A0C3B684"/>
<feature type="active site" description="Proton acceptor; for processing activity" evidence="14">
    <location>
        <position position="316"/>
    </location>
</feature>
<evidence type="ECO:0000256" key="12">
    <source>
        <dbReference type="ARBA" id="ARBA00023270"/>
    </source>
</evidence>
<dbReference type="InterPro" id="IPR016067">
    <property type="entry name" value="S-AdoMet_deCO2ase_core"/>
</dbReference>
<dbReference type="EC" id="4.1.1.50" evidence="4"/>
<feature type="binding site" evidence="15">
    <location>
        <position position="320"/>
    </location>
    <ligand>
        <name>substrate</name>
    </ligand>
</feature>
<evidence type="ECO:0000256" key="14">
    <source>
        <dbReference type="PIRSR" id="PIRSR001355-1"/>
    </source>
</evidence>
<dbReference type="OrthoDB" id="1068353at2759"/>
<dbReference type="STRING" id="933852.A0A0C3B684"/>
<dbReference type="PANTHER" id="PTHR11570:SF0">
    <property type="entry name" value="S-ADENOSYLMETHIONINE DECARBOXYLASE PROENZYME"/>
    <property type="match status" value="1"/>
</dbReference>
<keyword evidence="11" id="KW-0456">Lyase</keyword>
<evidence type="ECO:0000256" key="11">
    <source>
        <dbReference type="ARBA" id="ARBA00023239"/>
    </source>
</evidence>
<comment type="cofactor">
    <cofactor evidence="1">
        <name>pyruvate</name>
        <dbReference type="ChEBI" id="CHEBI:15361"/>
    </cofactor>
</comment>
<evidence type="ECO:0000256" key="5">
    <source>
        <dbReference type="ARBA" id="ARBA00022691"/>
    </source>
</evidence>
<dbReference type="InterPro" id="IPR018166">
    <property type="entry name" value="S-AdoMet_deCO2ase_CS"/>
</dbReference>
<dbReference type="GO" id="GO:0006597">
    <property type="term" value="P:spermine biosynthetic process"/>
    <property type="evidence" value="ECO:0007669"/>
    <property type="project" value="InterPro"/>
</dbReference>
<feature type="site" description="Cleavage (non-hydrolytic); by autolysis" evidence="17">
    <location>
        <begin position="86"/>
        <end position="87"/>
    </location>
</feature>
<comment type="pathway">
    <text evidence="2">Amine and polyamine biosynthesis; S-adenosylmethioninamine biosynthesis; S-adenosylmethioninamine from S-adenosyl-L-methionine: step 1/1.</text>
</comment>
<evidence type="ECO:0000256" key="1">
    <source>
        <dbReference type="ARBA" id="ARBA00001928"/>
    </source>
</evidence>
<accession>A0A0C3B684</accession>
<feature type="binding site" evidence="15">
    <location>
        <position position="25"/>
    </location>
    <ligand>
        <name>substrate</name>
    </ligand>
</feature>
<evidence type="ECO:0000256" key="8">
    <source>
        <dbReference type="ARBA" id="ARBA00023066"/>
    </source>
</evidence>
<dbReference type="SUPFAM" id="SSF56276">
    <property type="entry name" value="S-adenosylmethionine decarboxylase"/>
    <property type="match status" value="1"/>
</dbReference>
<keyword evidence="6" id="KW-0210">Decarboxylase</keyword>
<feature type="active site" description="Proton donor; for catalytic activity" evidence="14">
    <location>
        <position position="101"/>
    </location>
</feature>